<feature type="region of interest" description="Disordered" evidence="1">
    <location>
        <begin position="288"/>
        <end position="322"/>
    </location>
</feature>
<keyword evidence="3" id="KW-1185">Reference proteome</keyword>
<proteinExistence type="predicted"/>
<dbReference type="EMBL" id="MU001495">
    <property type="protein sequence ID" value="KAF2448324.1"/>
    <property type="molecule type" value="Genomic_DNA"/>
</dbReference>
<evidence type="ECO:0000313" key="2">
    <source>
        <dbReference type="EMBL" id="KAF2448324.1"/>
    </source>
</evidence>
<evidence type="ECO:0000313" key="3">
    <source>
        <dbReference type="Proteomes" id="UP000799764"/>
    </source>
</evidence>
<gene>
    <name evidence="2" type="ORF">P171DRAFT_440722</name>
</gene>
<reference evidence="2" key="1">
    <citation type="journal article" date="2020" name="Stud. Mycol.">
        <title>101 Dothideomycetes genomes: a test case for predicting lifestyles and emergence of pathogens.</title>
        <authorList>
            <person name="Haridas S."/>
            <person name="Albert R."/>
            <person name="Binder M."/>
            <person name="Bloem J."/>
            <person name="Labutti K."/>
            <person name="Salamov A."/>
            <person name="Andreopoulos B."/>
            <person name="Baker S."/>
            <person name="Barry K."/>
            <person name="Bills G."/>
            <person name="Bluhm B."/>
            <person name="Cannon C."/>
            <person name="Castanera R."/>
            <person name="Culley D."/>
            <person name="Daum C."/>
            <person name="Ezra D."/>
            <person name="Gonzalez J."/>
            <person name="Henrissat B."/>
            <person name="Kuo A."/>
            <person name="Liang C."/>
            <person name="Lipzen A."/>
            <person name="Lutzoni F."/>
            <person name="Magnuson J."/>
            <person name="Mondo S."/>
            <person name="Nolan M."/>
            <person name="Ohm R."/>
            <person name="Pangilinan J."/>
            <person name="Park H.-J."/>
            <person name="Ramirez L."/>
            <person name="Alfaro M."/>
            <person name="Sun H."/>
            <person name="Tritt A."/>
            <person name="Yoshinaga Y."/>
            <person name="Zwiers L.-H."/>
            <person name="Turgeon B."/>
            <person name="Goodwin S."/>
            <person name="Spatafora J."/>
            <person name="Crous P."/>
            <person name="Grigoriev I."/>
        </authorList>
    </citation>
    <scope>NUCLEOTIDE SEQUENCE</scope>
    <source>
        <strain evidence="2">CBS 690.94</strain>
    </source>
</reference>
<comment type="caution">
    <text evidence="2">The sequence shown here is derived from an EMBL/GenBank/DDBJ whole genome shotgun (WGS) entry which is preliminary data.</text>
</comment>
<dbReference type="PANTHER" id="PTHR38790">
    <property type="entry name" value="2EXR DOMAIN-CONTAINING PROTEIN-RELATED"/>
    <property type="match status" value="1"/>
</dbReference>
<dbReference type="Proteomes" id="UP000799764">
    <property type="component" value="Unassembled WGS sequence"/>
</dbReference>
<evidence type="ECO:0000256" key="1">
    <source>
        <dbReference type="SAM" id="MobiDB-lite"/>
    </source>
</evidence>
<accession>A0A9P4UDY6</accession>
<sequence>MSAPLAPSALVAAKASTKHKKKRQQAPTIPNQPKIKRIRGSFLELPGEVRNQIYNEYVQECVDPSAWVAALELANTCKQVRAEFLPLLISSLEKLWLRLDKFTELLAICSIPSSISLIVDEVEKQGKTFRIAIDDYRKVGILSIIHMVMQLRERPLINVRFKDTYLLTYRGGGASNKLNQIIKVLRQRPAGSDDVLSDIERLEVKSPGVSGVCFSPREVSVVLGQGWFLEITFKATLEWWNDDAERRTKVRDLVRRLGLHPVTAAFMAWLTSRRGLLWDIHGCKTSTASAPAATTRPKKQKKKGKQARRRAAMTQKTNTVKPSRENDAMTFHNASVATIRPRKSAVVKASFLKLPGEIRNQIYRDFIRLCAGPCALSNTLDLASTCKQVRAEFMPLLVFSLPVVSLRVDNFAQLLQVRSTSEPSLLDELVRQAIPFEITHGSRPNLCIRSFLPIVRNLHERPGLHFKFADTVWWVMDFCLYPDEDRRTPLRFRNSEYKEKLAILDGLLHGLQPLLPRFVRLPMEVQYGIVIGYL</sequence>
<protein>
    <submittedName>
        <fullName evidence="2">Uncharacterized protein</fullName>
    </submittedName>
</protein>
<dbReference type="AlphaFoldDB" id="A0A9P4UDY6"/>
<feature type="compositionally biased region" description="Basic residues" evidence="1">
    <location>
        <begin position="296"/>
        <end position="311"/>
    </location>
</feature>
<organism evidence="2 3">
    <name type="scientific">Karstenula rhodostoma CBS 690.94</name>
    <dbReference type="NCBI Taxonomy" id="1392251"/>
    <lineage>
        <taxon>Eukaryota</taxon>
        <taxon>Fungi</taxon>
        <taxon>Dikarya</taxon>
        <taxon>Ascomycota</taxon>
        <taxon>Pezizomycotina</taxon>
        <taxon>Dothideomycetes</taxon>
        <taxon>Pleosporomycetidae</taxon>
        <taxon>Pleosporales</taxon>
        <taxon>Massarineae</taxon>
        <taxon>Didymosphaeriaceae</taxon>
        <taxon>Karstenula</taxon>
    </lineage>
</organism>
<name>A0A9P4UDY6_9PLEO</name>
<dbReference type="OrthoDB" id="3686254at2759"/>